<dbReference type="OrthoDB" id="118105at2759"/>
<reference evidence="2" key="1">
    <citation type="submission" date="2021-09" db="EMBL/GenBank/DDBJ databases">
        <authorList>
            <person name="Martin H S."/>
        </authorList>
    </citation>
    <scope>NUCLEOTIDE SEQUENCE</scope>
</reference>
<proteinExistence type="predicted"/>
<dbReference type="PANTHER" id="PTHR46599:SF3">
    <property type="entry name" value="PIGGYBAC TRANSPOSABLE ELEMENT-DERIVED PROTEIN 4"/>
    <property type="match status" value="1"/>
</dbReference>
<organism evidence="2 3">
    <name type="scientific">Danaus chrysippus</name>
    <name type="common">African queen</name>
    <dbReference type="NCBI Taxonomy" id="151541"/>
    <lineage>
        <taxon>Eukaryota</taxon>
        <taxon>Metazoa</taxon>
        <taxon>Ecdysozoa</taxon>
        <taxon>Arthropoda</taxon>
        <taxon>Hexapoda</taxon>
        <taxon>Insecta</taxon>
        <taxon>Pterygota</taxon>
        <taxon>Neoptera</taxon>
        <taxon>Endopterygota</taxon>
        <taxon>Lepidoptera</taxon>
        <taxon>Glossata</taxon>
        <taxon>Ditrysia</taxon>
        <taxon>Papilionoidea</taxon>
        <taxon>Nymphalidae</taxon>
        <taxon>Danainae</taxon>
        <taxon>Danaini</taxon>
        <taxon>Danaina</taxon>
        <taxon>Danaus</taxon>
        <taxon>Anosia</taxon>
    </lineage>
</organism>
<dbReference type="InterPro" id="IPR029526">
    <property type="entry name" value="PGBD"/>
</dbReference>
<comment type="caution">
    <text evidence="2">The sequence shown here is derived from an EMBL/GenBank/DDBJ whole genome shotgun (WGS) entry which is preliminary data.</text>
</comment>
<dbReference type="PANTHER" id="PTHR46599">
    <property type="entry name" value="PIGGYBAC TRANSPOSABLE ELEMENT-DERIVED PROTEIN 4"/>
    <property type="match status" value="1"/>
</dbReference>
<gene>
    <name evidence="2" type="ORF">DCHRY22_LOCUS9660</name>
</gene>
<dbReference type="AlphaFoldDB" id="A0A8J2R622"/>
<protein>
    <submittedName>
        <fullName evidence="2">(African queen) hypothetical protein</fullName>
    </submittedName>
</protein>
<evidence type="ECO:0000313" key="2">
    <source>
        <dbReference type="EMBL" id="CAG9571425.1"/>
    </source>
</evidence>
<dbReference type="Proteomes" id="UP000789524">
    <property type="component" value="Unassembled WGS sequence"/>
</dbReference>
<dbReference type="Pfam" id="PF13843">
    <property type="entry name" value="DDE_Tnp_1_7"/>
    <property type="match status" value="1"/>
</dbReference>
<feature type="domain" description="PiggyBac transposable element-derived protein" evidence="1">
    <location>
        <begin position="76"/>
        <end position="157"/>
    </location>
</feature>
<name>A0A8J2R622_9NEOP</name>
<accession>A0A8J2R622</accession>
<evidence type="ECO:0000313" key="3">
    <source>
        <dbReference type="Proteomes" id="UP000789524"/>
    </source>
</evidence>
<dbReference type="EMBL" id="CAKASE010000067">
    <property type="protein sequence ID" value="CAG9571425.1"/>
    <property type="molecule type" value="Genomic_DNA"/>
</dbReference>
<keyword evidence="3" id="KW-1185">Reference proteome</keyword>
<sequence length="170" mass="19207">MLMSDVPSFDFPCEDLPQRLPLNENAHSSLFSQSTVVRPDEVPSGNGATSLWSTDGRMNIIEFTKTQELLVPAPSDPFVAFRLLLDDNILDLIVHETNVNANRVLQAPGFKKYSRITAWKELTRAELLTFPGLVLHTGTIRLNRLSDYWKKHLFLIFLALRNLCHAIASC</sequence>
<evidence type="ECO:0000259" key="1">
    <source>
        <dbReference type="Pfam" id="PF13843"/>
    </source>
</evidence>